<accession>A0ABQ6U8I6</accession>
<sequence>MCALRREPPPRDSQLSLYKISLGRAKLWLNDLDDLVRLLESRTKKVRLRAGDAIADSVEDLPDATSKELRQVAIVTADPFVMVRLSVVRPEVLTLDNSDEAQVLVDDVAALLRARKTLLPSL</sequence>
<protein>
    <submittedName>
        <fullName evidence="1">Uncharacterized protein</fullName>
    </submittedName>
</protein>
<comment type="caution">
    <text evidence="1">The sequence shown here is derived from an EMBL/GenBank/DDBJ whole genome shotgun (WGS) entry which is preliminary data.</text>
</comment>
<dbReference type="Proteomes" id="UP000471364">
    <property type="component" value="Unassembled WGS sequence"/>
</dbReference>
<proteinExistence type="predicted"/>
<evidence type="ECO:0000313" key="1">
    <source>
        <dbReference type="EMBL" id="KAB1102805.1"/>
    </source>
</evidence>
<dbReference type="RefSeq" id="WP_151015915.1">
    <property type="nucleotide sequence ID" value="NZ_CP084582.1"/>
</dbReference>
<dbReference type="EMBL" id="WAAR01000226">
    <property type="protein sequence ID" value="KAB1102805.1"/>
    <property type="molecule type" value="Genomic_DNA"/>
</dbReference>
<name>A0ABQ6U8I6_9ACTN</name>
<gene>
    <name evidence="1" type="ORF">F6X54_30670</name>
</gene>
<organism evidence="1 2">
    <name type="scientific">Micromonospora aurantiaca</name>
    <name type="common">nom. illeg.</name>
    <dbReference type="NCBI Taxonomy" id="47850"/>
    <lineage>
        <taxon>Bacteria</taxon>
        <taxon>Bacillati</taxon>
        <taxon>Actinomycetota</taxon>
        <taxon>Actinomycetes</taxon>
        <taxon>Micromonosporales</taxon>
        <taxon>Micromonosporaceae</taxon>
        <taxon>Micromonospora</taxon>
    </lineage>
</organism>
<keyword evidence="2" id="KW-1185">Reference proteome</keyword>
<evidence type="ECO:0000313" key="2">
    <source>
        <dbReference type="Proteomes" id="UP000471364"/>
    </source>
</evidence>
<reference evidence="1 2" key="1">
    <citation type="submission" date="2019-09" db="EMBL/GenBank/DDBJ databases">
        <title>High taxonomic diversity of Micromonospora strains isolated from Medicago sativa nodules in different geographical locations.</title>
        <authorList>
            <person name="Martinez-Hidalgo P."/>
            <person name="Flores-Felix J.D."/>
            <person name="Velazquez E."/>
            <person name="Brau L."/>
            <person name="Trujillo M.E."/>
            <person name="Martinez-Molina E."/>
        </authorList>
    </citation>
    <scope>NUCLEOTIDE SEQUENCE [LARGE SCALE GENOMIC DNA]</scope>
    <source>
        <strain evidence="1 2">ALFB5</strain>
    </source>
</reference>